<evidence type="ECO:0000256" key="4">
    <source>
        <dbReference type="ARBA" id="ARBA00022475"/>
    </source>
</evidence>
<evidence type="ECO:0000256" key="9">
    <source>
        <dbReference type="ARBA" id="ARBA00023136"/>
    </source>
</evidence>
<keyword evidence="7 10" id="KW-0283">Flagellar rotation</keyword>
<feature type="transmembrane region" description="Helical" evidence="10">
    <location>
        <begin position="39"/>
        <end position="59"/>
    </location>
</feature>
<evidence type="ECO:0000256" key="10">
    <source>
        <dbReference type="RuleBase" id="RU364125"/>
    </source>
</evidence>
<keyword evidence="12" id="KW-0282">Flagellum</keyword>
<feature type="region of interest" description="Disordered" evidence="11">
    <location>
        <begin position="1"/>
        <end position="21"/>
    </location>
</feature>
<dbReference type="Proteomes" id="UP000033358">
    <property type="component" value="Unassembled WGS sequence"/>
</dbReference>
<keyword evidence="5 10" id="KW-0145">Chemotaxis</keyword>
<organism evidence="12 13">
    <name type="scientific">Candidatus Arcanibacter lacustris</name>
    <dbReference type="NCBI Taxonomy" id="1607817"/>
    <lineage>
        <taxon>Bacteria</taxon>
        <taxon>Pseudomonadati</taxon>
        <taxon>Pseudomonadota</taxon>
        <taxon>Alphaproteobacteria</taxon>
        <taxon>Rickettsiales</taxon>
        <taxon>Candidatus Arcanibacter</taxon>
    </lineage>
</organism>
<sequence>MSTELEEKEEQEQNPETEVKQDTSKKAMILAKLKGKKKILLIIIPVVLILIAGIVFFIMKHKSAAKPADTTIEKHDGAAATQAKQVTTYLDMDEFIVNLDKGDNQPNFLKMSVTLQLPGQDAVAAIKDKMPVIRDAFQVYLRELRGDDLNGSAGMFRLREELLFRVNYIVTPNKVDDILFREILVQ</sequence>
<keyword evidence="12" id="KW-0966">Cell projection</keyword>
<dbReference type="GO" id="GO:0005886">
    <property type="term" value="C:plasma membrane"/>
    <property type="evidence" value="ECO:0007669"/>
    <property type="project" value="UniProtKB-SubCell"/>
</dbReference>
<evidence type="ECO:0000313" key="12">
    <source>
        <dbReference type="EMBL" id="KKB96551.1"/>
    </source>
</evidence>
<reference evidence="12 13" key="1">
    <citation type="submission" date="2015-02" db="EMBL/GenBank/DDBJ databases">
        <title>Single cell genomics of a rare environmental alphaproteobacterium provides unique insights into Rickettsiaceae evolution.</title>
        <authorList>
            <person name="Martijn J."/>
            <person name="Schulz F."/>
            <person name="Zaremba-Niedzwiedzka K."/>
            <person name="Viklund J."/>
            <person name="Stepanauskas R."/>
            <person name="Andersson S.G.E."/>
            <person name="Horn M."/>
            <person name="Guy L."/>
            <person name="Ettema T.J.G."/>
        </authorList>
    </citation>
    <scope>NUCLEOTIDE SEQUENCE [LARGE SCALE GENOMIC DNA]</scope>
    <source>
        <strain evidence="12 13">SCGC AAA041-L04</strain>
    </source>
</reference>
<accession>A0A0F5MPD2</accession>
<evidence type="ECO:0000256" key="1">
    <source>
        <dbReference type="ARBA" id="ARBA00002254"/>
    </source>
</evidence>
<dbReference type="AlphaFoldDB" id="A0A0F5MPD2"/>
<dbReference type="GO" id="GO:0006935">
    <property type="term" value="P:chemotaxis"/>
    <property type="evidence" value="ECO:0007669"/>
    <property type="project" value="UniProtKB-KW"/>
</dbReference>
<comment type="similarity">
    <text evidence="3 10">Belongs to the FliL family.</text>
</comment>
<comment type="caution">
    <text evidence="12">The sequence shown here is derived from an EMBL/GenBank/DDBJ whole genome shotgun (WGS) entry which is preliminary data.</text>
</comment>
<keyword evidence="6 10" id="KW-0812">Transmembrane</keyword>
<protein>
    <recommendedName>
        <fullName evidence="10">Flagellar protein FliL</fullName>
    </recommendedName>
</protein>
<evidence type="ECO:0000256" key="5">
    <source>
        <dbReference type="ARBA" id="ARBA00022500"/>
    </source>
</evidence>
<evidence type="ECO:0000313" key="13">
    <source>
        <dbReference type="Proteomes" id="UP000033358"/>
    </source>
</evidence>
<dbReference type="PANTHER" id="PTHR35091">
    <property type="entry name" value="FLAGELLAR PROTEIN FLIL"/>
    <property type="match status" value="1"/>
</dbReference>
<evidence type="ECO:0000256" key="3">
    <source>
        <dbReference type="ARBA" id="ARBA00008281"/>
    </source>
</evidence>
<keyword evidence="8 10" id="KW-1133">Transmembrane helix</keyword>
<comment type="function">
    <text evidence="1 10">Controls the rotational direction of flagella during chemotaxis.</text>
</comment>
<dbReference type="Pfam" id="PF03748">
    <property type="entry name" value="FliL"/>
    <property type="match status" value="1"/>
</dbReference>
<keyword evidence="12" id="KW-0969">Cilium</keyword>
<dbReference type="InterPro" id="IPR005503">
    <property type="entry name" value="FliL"/>
</dbReference>
<keyword evidence="4" id="KW-1003">Cell membrane</keyword>
<gene>
    <name evidence="12" type="primary">fliL</name>
    <name evidence="12" type="ORF">SZ25_00366</name>
</gene>
<comment type="subcellular location">
    <subcellularLocation>
        <location evidence="10">Cell inner membrane</location>
    </subcellularLocation>
    <subcellularLocation>
        <location evidence="2">Cell membrane</location>
        <topology evidence="2">Single-pass membrane protein</topology>
    </subcellularLocation>
</comment>
<keyword evidence="13" id="KW-1185">Reference proteome</keyword>
<evidence type="ECO:0000256" key="6">
    <source>
        <dbReference type="ARBA" id="ARBA00022692"/>
    </source>
</evidence>
<keyword evidence="9 10" id="KW-0472">Membrane</keyword>
<dbReference type="GO" id="GO:0071978">
    <property type="term" value="P:bacterial-type flagellum-dependent swarming motility"/>
    <property type="evidence" value="ECO:0007669"/>
    <property type="project" value="TreeGrafter"/>
</dbReference>
<evidence type="ECO:0000256" key="7">
    <source>
        <dbReference type="ARBA" id="ARBA00022779"/>
    </source>
</evidence>
<proteinExistence type="inferred from homology"/>
<feature type="compositionally biased region" description="Acidic residues" evidence="11">
    <location>
        <begin position="1"/>
        <end position="15"/>
    </location>
</feature>
<name>A0A0F5MPD2_9RICK</name>
<dbReference type="GO" id="GO:0009425">
    <property type="term" value="C:bacterial-type flagellum basal body"/>
    <property type="evidence" value="ECO:0007669"/>
    <property type="project" value="InterPro"/>
</dbReference>
<dbReference type="EMBL" id="JYHA01000058">
    <property type="protein sequence ID" value="KKB96551.1"/>
    <property type="molecule type" value="Genomic_DNA"/>
</dbReference>
<evidence type="ECO:0000256" key="11">
    <source>
        <dbReference type="SAM" id="MobiDB-lite"/>
    </source>
</evidence>
<evidence type="ECO:0000256" key="8">
    <source>
        <dbReference type="ARBA" id="ARBA00022989"/>
    </source>
</evidence>
<evidence type="ECO:0000256" key="2">
    <source>
        <dbReference type="ARBA" id="ARBA00004162"/>
    </source>
</evidence>
<dbReference type="PANTHER" id="PTHR35091:SF2">
    <property type="entry name" value="FLAGELLAR PROTEIN FLIL"/>
    <property type="match status" value="1"/>
</dbReference>
<keyword evidence="10" id="KW-0997">Cell inner membrane</keyword>